<reference evidence="4" key="1">
    <citation type="submission" date="2012-04" db="EMBL/GenBank/DDBJ databases">
        <title>The Genome Sequence of Fusarium oxysporum melonis.</title>
        <authorList>
            <consortium name="The Broad Institute Genome Sequencing Platform"/>
            <person name="Ma L.-J."/>
            <person name="Gale L.R."/>
            <person name="Schwartz D.C."/>
            <person name="Zhou S."/>
            <person name="Corby-Kistler H."/>
            <person name="Young S.K."/>
            <person name="Zeng Q."/>
            <person name="Gargeya S."/>
            <person name="Fitzgerald M."/>
            <person name="Haas B."/>
            <person name="Abouelleil A."/>
            <person name="Alvarado L."/>
            <person name="Arachchi H.M."/>
            <person name="Berlin A."/>
            <person name="Brown A."/>
            <person name="Chapman S.B."/>
            <person name="Chen Z."/>
            <person name="Dunbar C."/>
            <person name="Freedman E."/>
            <person name="Gearin G."/>
            <person name="Goldberg J."/>
            <person name="Griggs A."/>
            <person name="Gujja S."/>
            <person name="Heiman D."/>
            <person name="Howarth C."/>
            <person name="Larson L."/>
            <person name="Lui A."/>
            <person name="MacDonald P.J.P."/>
            <person name="Montmayeur A."/>
            <person name="Murphy C."/>
            <person name="Neiman D."/>
            <person name="Pearson M."/>
            <person name="Priest M."/>
            <person name="Roberts A."/>
            <person name="Saif S."/>
            <person name="Shea T."/>
            <person name="Shenoy N."/>
            <person name="Sisk P."/>
            <person name="Stolte C."/>
            <person name="Sykes S."/>
            <person name="Wortman J."/>
            <person name="Nusbaum C."/>
            <person name="Birren B."/>
        </authorList>
    </citation>
    <scope>NUCLEOTIDE SEQUENCE</scope>
    <source>
        <strain evidence="4">26406</strain>
    </source>
</reference>
<evidence type="ECO:0000259" key="3">
    <source>
        <dbReference type="PROSITE" id="PS50048"/>
    </source>
</evidence>
<name>W9Z1W3_FUSOX</name>
<evidence type="ECO:0000313" key="4">
    <source>
        <dbReference type="EMBL" id="EXK25789.1"/>
    </source>
</evidence>
<gene>
    <name evidence="4" type="ORF">FOMG_17560</name>
</gene>
<dbReference type="PANTHER" id="PTHR47425:SF3">
    <property type="entry name" value="ZN(II)2CYS6 TRANSCRIPTION FACTOR (EUROFUNG)"/>
    <property type="match status" value="1"/>
</dbReference>
<evidence type="ECO:0000256" key="2">
    <source>
        <dbReference type="ARBA" id="ARBA00023242"/>
    </source>
</evidence>
<dbReference type="PROSITE" id="PS50048">
    <property type="entry name" value="ZN2_CY6_FUNGAL_2"/>
    <property type="match status" value="1"/>
</dbReference>
<organism evidence="4">
    <name type="scientific">Fusarium oxysporum f. sp. melonis 26406</name>
    <dbReference type="NCBI Taxonomy" id="1089452"/>
    <lineage>
        <taxon>Eukaryota</taxon>
        <taxon>Fungi</taxon>
        <taxon>Dikarya</taxon>
        <taxon>Ascomycota</taxon>
        <taxon>Pezizomycotina</taxon>
        <taxon>Sordariomycetes</taxon>
        <taxon>Hypocreomycetidae</taxon>
        <taxon>Hypocreales</taxon>
        <taxon>Nectriaceae</taxon>
        <taxon>Fusarium</taxon>
        <taxon>Fusarium oxysporum species complex</taxon>
    </lineage>
</organism>
<dbReference type="InterPro" id="IPR052761">
    <property type="entry name" value="Fungal_Detox/Toxin_TFs"/>
</dbReference>
<proteinExistence type="predicted"/>
<dbReference type="GO" id="GO:0006351">
    <property type="term" value="P:DNA-templated transcription"/>
    <property type="evidence" value="ECO:0007669"/>
    <property type="project" value="InterPro"/>
</dbReference>
<dbReference type="CDD" id="cd12148">
    <property type="entry name" value="fungal_TF_MHR"/>
    <property type="match status" value="1"/>
</dbReference>
<keyword evidence="1" id="KW-0479">Metal-binding</keyword>
<dbReference type="InterPro" id="IPR036864">
    <property type="entry name" value="Zn2-C6_fun-type_DNA-bd_sf"/>
</dbReference>
<dbReference type="Gene3D" id="4.10.240.10">
    <property type="entry name" value="Zn(2)-C6 fungal-type DNA-binding domain"/>
    <property type="match status" value="1"/>
</dbReference>
<dbReference type="Proteomes" id="UP000030703">
    <property type="component" value="Unassembled WGS sequence"/>
</dbReference>
<sequence length="686" mass="77281">MSGLGQLPRKLDFLSPQTVSQINDIMDTEPGPVLMSLEQLQSSPTAITLVAQDKSDQRRTRSTKKRARVACIHCRRRKVRCDVSPHGAPCTNCRLDSIHDCAPCDRRGRGSVLPWPAAVNVELQEKVSEQPLLSPRESACIFEDPAVHHGHAARHSEHCTDSPSSSGQQAQVSVDDEIIAYQPIDIPSLGVAVGDLQPLGLWSAPSFVTYDLSGISNEDIAYLQNKGCFDFLDKHILDELLPYYFDYIHPHMPFIDETEFWYMYRNHYNNTEAPLDSSQPSFSLLLFQAILFAATTCAPMPLLRSLGYTSRSKARRNAFFRVRALYSLDIERDNLVLVQTFLLMSYWNGEVGEDKDGWHWVGLAVSLALHLGLHRRPSSKPTLTQRQQTIRRRCWWGCVVRDRLVALSQHRKPRIRLKDSDVEILTLADYNVGLRSGMGNLSSAEELGKRTAMSMFSVQLIRLVLCVERDGDLFNEHAHTLSPTSPPETWSRKEITPLDDGLMIGHAGLDSWRQNLPEVLQLSTCPDADESILPCILVHRNVLQIYYHKLILSMVTGLLWPTRVSMGQASRDIQLAHTSTLAIVKLHNNLVDYDAIHCFPGSCFDAALFTRFDGKPQTPPAEVCPLQTRSLSREAPQIQSPISSELFNANLDYQPDMNRNHGTNMMTLCDYFNRLDGDQLLLDLKG</sequence>
<dbReference type="CDD" id="cd00067">
    <property type="entry name" value="GAL4"/>
    <property type="match status" value="1"/>
</dbReference>
<accession>W9Z1W3</accession>
<dbReference type="GO" id="GO:0000981">
    <property type="term" value="F:DNA-binding transcription factor activity, RNA polymerase II-specific"/>
    <property type="evidence" value="ECO:0007669"/>
    <property type="project" value="InterPro"/>
</dbReference>
<dbReference type="Pfam" id="PF00172">
    <property type="entry name" value="Zn_clus"/>
    <property type="match status" value="1"/>
</dbReference>
<dbReference type="OrthoDB" id="4161332at2759"/>
<dbReference type="HOGENOM" id="CLU_025512_0_0_1"/>
<dbReference type="InterPro" id="IPR001138">
    <property type="entry name" value="Zn2Cys6_DnaBD"/>
</dbReference>
<dbReference type="AlphaFoldDB" id="W9Z1W3"/>
<dbReference type="VEuPathDB" id="FungiDB:FOMG_17560"/>
<keyword evidence="2" id="KW-0539">Nucleus</keyword>
<dbReference type="GO" id="GO:0003677">
    <property type="term" value="F:DNA binding"/>
    <property type="evidence" value="ECO:0007669"/>
    <property type="project" value="InterPro"/>
</dbReference>
<dbReference type="Pfam" id="PF04082">
    <property type="entry name" value="Fungal_trans"/>
    <property type="match status" value="1"/>
</dbReference>
<dbReference type="SMART" id="SM00906">
    <property type="entry name" value="Fungal_trans"/>
    <property type="match status" value="1"/>
</dbReference>
<dbReference type="PANTHER" id="PTHR47425">
    <property type="entry name" value="FARB-RELATED"/>
    <property type="match status" value="1"/>
</dbReference>
<feature type="domain" description="Zn(2)-C6 fungal-type" evidence="3">
    <location>
        <begin position="70"/>
        <end position="101"/>
    </location>
</feature>
<dbReference type="InterPro" id="IPR007219">
    <property type="entry name" value="XnlR_reg_dom"/>
</dbReference>
<dbReference type="SUPFAM" id="SSF57701">
    <property type="entry name" value="Zn2/Cys6 DNA-binding domain"/>
    <property type="match status" value="1"/>
</dbReference>
<dbReference type="SMART" id="SM00066">
    <property type="entry name" value="GAL4"/>
    <property type="match status" value="1"/>
</dbReference>
<protein>
    <recommendedName>
        <fullName evidence="3">Zn(2)-C6 fungal-type domain-containing protein</fullName>
    </recommendedName>
</protein>
<evidence type="ECO:0000256" key="1">
    <source>
        <dbReference type="ARBA" id="ARBA00022723"/>
    </source>
</evidence>
<dbReference type="GO" id="GO:0008270">
    <property type="term" value="F:zinc ion binding"/>
    <property type="evidence" value="ECO:0007669"/>
    <property type="project" value="InterPro"/>
</dbReference>
<reference evidence="4" key="2">
    <citation type="submission" date="2014-02" db="EMBL/GenBank/DDBJ databases">
        <title>Annotation of the Genome Sequence of Fusarium oxysporum f. sp. melonis 26406.</title>
        <authorList>
            <consortium name="The Broad Institute Genomics Platform"/>
            <person name="Ma L.-J."/>
            <person name="Corby-Kistler H."/>
            <person name="Broz K."/>
            <person name="Gale L.R."/>
            <person name="Jonkers W."/>
            <person name="O'Donnell K."/>
            <person name="Ploetz R."/>
            <person name="Steinberg C."/>
            <person name="Schwartz D.C."/>
            <person name="VanEtten H."/>
            <person name="Zhou S."/>
            <person name="Young S.K."/>
            <person name="Zeng Q."/>
            <person name="Gargeya S."/>
            <person name="Fitzgerald M."/>
            <person name="Abouelleil A."/>
            <person name="Alvarado L."/>
            <person name="Chapman S.B."/>
            <person name="Gainer-Dewar J."/>
            <person name="Goldberg J."/>
            <person name="Griggs A."/>
            <person name="Gujja S."/>
            <person name="Hansen M."/>
            <person name="Howarth C."/>
            <person name="Imamovic A."/>
            <person name="Ireland A."/>
            <person name="Larimer J."/>
            <person name="McCowan C."/>
            <person name="Murphy C."/>
            <person name="Pearson M."/>
            <person name="Poon T.W."/>
            <person name="Priest M."/>
            <person name="Roberts A."/>
            <person name="Saif S."/>
            <person name="Shea T."/>
            <person name="Sykes S."/>
            <person name="Wortman J."/>
            <person name="Nusbaum C."/>
            <person name="Birren B."/>
        </authorList>
    </citation>
    <scope>NUCLEOTIDE SEQUENCE</scope>
    <source>
        <strain evidence="4">26406</strain>
    </source>
</reference>
<dbReference type="EMBL" id="KI980356">
    <property type="protein sequence ID" value="EXK25789.1"/>
    <property type="molecule type" value="Genomic_DNA"/>
</dbReference>